<evidence type="ECO:0000313" key="2">
    <source>
        <dbReference type="EMBL" id="MFC6878357.1"/>
    </source>
</evidence>
<dbReference type="InterPro" id="IPR045794">
    <property type="entry name" value="Trypco1"/>
</dbReference>
<dbReference type="NCBIfam" id="NF041216">
    <property type="entry name" value="CU044_2847_fam"/>
    <property type="match status" value="1"/>
</dbReference>
<dbReference type="Proteomes" id="UP001596380">
    <property type="component" value="Unassembled WGS sequence"/>
</dbReference>
<name>A0ABW2C9C1_9ACTN</name>
<protein>
    <submittedName>
        <fullName evidence="2">CU044_2847 family protein</fullName>
    </submittedName>
</protein>
<organism evidence="2 3">
    <name type="scientific">Actinomadura yumaensis</name>
    <dbReference type="NCBI Taxonomy" id="111807"/>
    <lineage>
        <taxon>Bacteria</taxon>
        <taxon>Bacillati</taxon>
        <taxon>Actinomycetota</taxon>
        <taxon>Actinomycetes</taxon>
        <taxon>Streptosporangiales</taxon>
        <taxon>Thermomonosporaceae</taxon>
        <taxon>Actinomadura</taxon>
    </lineage>
</organism>
<accession>A0ABW2C9C1</accession>
<reference evidence="3" key="1">
    <citation type="journal article" date="2019" name="Int. J. Syst. Evol. Microbiol.">
        <title>The Global Catalogue of Microorganisms (GCM) 10K type strain sequencing project: providing services to taxonomists for standard genome sequencing and annotation.</title>
        <authorList>
            <consortium name="The Broad Institute Genomics Platform"/>
            <consortium name="The Broad Institute Genome Sequencing Center for Infectious Disease"/>
            <person name="Wu L."/>
            <person name="Ma J."/>
        </authorList>
    </citation>
    <scope>NUCLEOTIDE SEQUENCE [LARGE SCALE GENOMIC DNA]</scope>
    <source>
        <strain evidence="3">JCM 3369</strain>
    </source>
</reference>
<feature type="domain" description="Trypsin-co-occurring" evidence="1">
    <location>
        <begin position="10"/>
        <end position="103"/>
    </location>
</feature>
<dbReference type="Pfam" id="PF19493">
    <property type="entry name" value="Trypco1"/>
    <property type="match status" value="1"/>
</dbReference>
<dbReference type="RefSeq" id="WP_160820017.1">
    <property type="nucleotide sequence ID" value="NZ_JBHSXE010000001.1"/>
</dbReference>
<evidence type="ECO:0000259" key="1">
    <source>
        <dbReference type="Pfam" id="PF19493"/>
    </source>
</evidence>
<dbReference type="EMBL" id="JBHSXS010000001">
    <property type="protein sequence ID" value="MFC6878357.1"/>
    <property type="molecule type" value="Genomic_DNA"/>
</dbReference>
<evidence type="ECO:0000313" key="3">
    <source>
        <dbReference type="Proteomes" id="UP001596380"/>
    </source>
</evidence>
<gene>
    <name evidence="2" type="ORF">ACFQKB_01120</name>
</gene>
<sequence>MAELVRWETDRGPVVVETDELEPGFRSVARSGETIAREARVKFEDALQSVRDVALSALATFRDGDLRPDGVELEFSVKLNAEAGAVIAKTSVEGQLRVRLSWGETRPDGS</sequence>
<keyword evidence="3" id="KW-1185">Reference proteome</keyword>
<comment type="caution">
    <text evidence="2">The sequence shown here is derived from an EMBL/GenBank/DDBJ whole genome shotgun (WGS) entry which is preliminary data.</text>
</comment>
<proteinExistence type="predicted"/>